<dbReference type="SUPFAM" id="SSF111331">
    <property type="entry name" value="NAD kinase/diacylglycerol kinase-like"/>
    <property type="match status" value="1"/>
</dbReference>
<feature type="region of interest" description="Disordered" evidence="8">
    <location>
        <begin position="291"/>
        <end position="344"/>
    </location>
</feature>
<evidence type="ECO:0000256" key="7">
    <source>
        <dbReference type="ARBA" id="ARBA00044037"/>
    </source>
</evidence>
<gene>
    <name evidence="10" type="ORF">C0Q70_00254</name>
</gene>
<reference evidence="10 11" key="1">
    <citation type="submission" date="2018-04" db="EMBL/GenBank/DDBJ databases">
        <title>The genome of golden apple snail Pomacea canaliculata provides insight into stress tolerance and invasive adaptation.</title>
        <authorList>
            <person name="Liu C."/>
            <person name="Liu B."/>
            <person name="Ren Y."/>
            <person name="Zhang Y."/>
            <person name="Wang H."/>
            <person name="Li S."/>
            <person name="Jiang F."/>
            <person name="Yin L."/>
            <person name="Zhang G."/>
            <person name="Qian W."/>
            <person name="Fan W."/>
        </authorList>
    </citation>
    <scope>NUCLEOTIDE SEQUENCE [LARGE SCALE GENOMIC DNA]</scope>
    <source>
        <strain evidence="10">SZHN2017</strain>
        <tissue evidence="10">Muscle</tissue>
    </source>
</reference>
<dbReference type="GO" id="GO:0005737">
    <property type="term" value="C:cytoplasm"/>
    <property type="evidence" value="ECO:0007669"/>
    <property type="project" value="TreeGrafter"/>
</dbReference>
<dbReference type="Gene3D" id="2.60.200.40">
    <property type="match status" value="1"/>
</dbReference>
<feature type="domain" description="DAGKc" evidence="9">
    <location>
        <begin position="145"/>
        <end position="290"/>
    </location>
</feature>
<keyword evidence="2" id="KW-0808">Transferase</keyword>
<dbReference type="AlphaFoldDB" id="A0A2T7PW50"/>
<dbReference type="GO" id="GO:0042981">
    <property type="term" value="P:regulation of apoptotic process"/>
    <property type="evidence" value="ECO:0007669"/>
    <property type="project" value="UniProtKB-ARBA"/>
</dbReference>
<dbReference type="PANTHER" id="PTHR12358">
    <property type="entry name" value="SPHINGOSINE KINASE"/>
    <property type="match status" value="1"/>
</dbReference>
<dbReference type="InterPro" id="IPR045540">
    <property type="entry name" value="YegS/DAGK_C"/>
</dbReference>
<protein>
    <recommendedName>
        <fullName evidence="7">sphingosine kinase</fullName>
        <ecNumber evidence="7">2.7.1.91</ecNumber>
    </recommendedName>
</protein>
<comment type="subcellular location">
    <subcellularLocation>
        <location evidence="1">Endomembrane system</location>
    </subcellularLocation>
</comment>
<evidence type="ECO:0000259" key="9">
    <source>
        <dbReference type="PROSITE" id="PS50146"/>
    </source>
</evidence>
<evidence type="ECO:0000313" key="11">
    <source>
        <dbReference type="Proteomes" id="UP000245119"/>
    </source>
</evidence>
<evidence type="ECO:0000256" key="2">
    <source>
        <dbReference type="ARBA" id="ARBA00022679"/>
    </source>
</evidence>
<dbReference type="GO" id="GO:0016020">
    <property type="term" value="C:membrane"/>
    <property type="evidence" value="ECO:0007669"/>
    <property type="project" value="TreeGrafter"/>
</dbReference>
<keyword evidence="4" id="KW-0418">Kinase</keyword>
<accession>A0A2T7PW50</accession>
<dbReference type="InterPro" id="IPR016064">
    <property type="entry name" value="NAD/diacylglycerol_kinase_sf"/>
</dbReference>
<dbReference type="GO" id="GO:0012505">
    <property type="term" value="C:endomembrane system"/>
    <property type="evidence" value="ECO:0007669"/>
    <property type="project" value="UniProtKB-SubCell"/>
</dbReference>
<keyword evidence="3" id="KW-0547">Nucleotide-binding</keyword>
<evidence type="ECO:0000256" key="4">
    <source>
        <dbReference type="ARBA" id="ARBA00022777"/>
    </source>
</evidence>
<evidence type="ECO:0000256" key="5">
    <source>
        <dbReference type="ARBA" id="ARBA00022840"/>
    </source>
</evidence>
<dbReference type="EMBL" id="PZQS01000001">
    <property type="protein sequence ID" value="PVD37656.1"/>
    <property type="molecule type" value="Genomic_DNA"/>
</dbReference>
<dbReference type="Gene3D" id="3.40.50.10330">
    <property type="entry name" value="Probable inorganic polyphosphate/atp-NAD kinase, domain 1"/>
    <property type="match status" value="1"/>
</dbReference>
<comment type="caution">
    <text evidence="10">The sequence shown here is derived from an EMBL/GenBank/DDBJ whole genome shotgun (WGS) entry which is preliminary data.</text>
</comment>
<dbReference type="GO" id="GO:0046512">
    <property type="term" value="P:sphingosine biosynthetic process"/>
    <property type="evidence" value="ECO:0007669"/>
    <property type="project" value="TreeGrafter"/>
</dbReference>
<feature type="compositionally biased region" description="Low complexity" evidence="8">
    <location>
        <begin position="293"/>
        <end position="326"/>
    </location>
</feature>
<dbReference type="Pfam" id="PF00781">
    <property type="entry name" value="DAGK_cat"/>
    <property type="match status" value="1"/>
</dbReference>
<dbReference type="GO" id="GO:0005524">
    <property type="term" value="F:ATP binding"/>
    <property type="evidence" value="ECO:0007669"/>
    <property type="project" value="UniProtKB-KW"/>
</dbReference>
<evidence type="ECO:0000256" key="8">
    <source>
        <dbReference type="SAM" id="MobiDB-lite"/>
    </source>
</evidence>
<evidence type="ECO:0000256" key="6">
    <source>
        <dbReference type="ARBA" id="ARBA00023136"/>
    </source>
</evidence>
<dbReference type="InterPro" id="IPR050187">
    <property type="entry name" value="Lipid_Phosphate_FormReg"/>
</dbReference>
<dbReference type="FunFam" id="3.40.50.10330:FF:000005">
    <property type="entry name" value="Sphingosine kinase 2"/>
    <property type="match status" value="1"/>
</dbReference>
<dbReference type="EC" id="2.7.1.91" evidence="7"/>
<evidence type="ECO:0000256" key="1">
    <source>
        <dbReference type="ARBA" id="ARBA00004308"/>
    </source>
</evidence>
<name>A0A2T7PW50_POMCA</name>
<sequence length="542" mass="59578">MANWREEVLLEGEFRVSSKKRVLFKVTLTPVGLYYSPITSSNQYEEKLVRMSDIVGCQCTESSSTPSKLQSDSIVAAFTVFAYPFRKKVFTGKRIRHRQVTTFEISTCKSFEENWKICRKWRSVICSLARDIPVRPEDVDTCTPPPRGRLLVFVNPSSGSGRALQTFKNEVVNMLEEANIPFKLVVTEYAGHAQDMVQNLELSDWGGLVIVSGDGLIFEVINGLMKRVDWSSAIKTPVGCVPGGSGNALACSINYSAGEPVDVDAALHSTFILVKHRVLPMDLVLIQTPTHHSGSSCSLSADSSTSRHSTPPVVLTNVNTSNSVSSAKQDPQSNGDEEKEEWISTSMGAADSNSLKAPDSTHFQNLEGQQQLAHQSEPEGSFPKEMSEGFSEVQEADIEEETFYAKKKAGQAVPATLLPPLVEPVPENWVVVEDKFVLACALYQTHLGSEMLGAPAAHMADGVIHLMFVREGITRNQLFSLFLTFSEGGHVDSPYVEFVPVLAFRLEPYETSGNIMIDGERLDPMPLQGQVLPSIARIMGIK</sequence>
<dbReference type="OrthoDB" id="3853857at2759"/>
<dbReference type="PROSITE" id="PS50146">
    <property type="entry name" value="DAGK"/>
    <property type="match status" value="1"/>
</dbReference>
<organism evidence="10 11">
    <name type="scientific">Pomacea canaliculata</name>
    <name type="common">Golden apple snail</name>
    <dbReference type="NCBI Taxonomy" id="400727"/>
    <lineage>
        <taxon>Eukaryota</taxon>
        <taxon>Metazoa</taxon>
        <taxon>Spiralia</taxon>
        <taxon>Lophotrochozoa</taxon>
        <taxon>Mollusca</taxon>
        <taxon>Gastropoda</taxon>
        <taxon>Caenogastropoda</taxon>
        <taxon>Architaenioglossa</taxon>
        <taxon>Ampullarioidea</taxon>
        <taxon>Ampullariidae</taxon>
        <taxon>Pomacea</taxon>
    </lineage>
</organism>
<evidence type="ECO:0000313" key="10">
    <source>
        <dbReference type="EMBL" id="PVD37656.1"/>
    </source>
</evidence>
<dbReference type="PANTHER" id="PTHR12358:SF112">
    <property type="entry name" value="LD11247P-RELATED"/>
    <property type="match status" value="1"/>
</dbReference>
<keyword evidence="6" id="KW-0472">Membrane</keyword>
<dbReference type="STRING" id="400727.A0A2T7PW50"/>
<dbReference type="GO" id="GO:0008481">
    <property type="term" value="F:sphingosine kinase activity"/>
    <property type="evidence" value="ECO:0007669"/>
    <property type="project" value="UniProtKB-EC"/>
</dbReference>
<dbReference type="InterPro" id="IPR017438">
    <property type="entry name" value="ATP-NAD_kinase_N"/>
</dbReference>
<dbReference type="Pfam" id="PF19279">
    <property type="entry name" value="YegS_C"/>
    <property type="match status" value="1"/>
</dbReference>
<dbReference type="SMART" id="SM00046">
    <property type="entry name" value="DAGKc"/>
    <property type="match status" value="1"/>
</dbReference>
<dbReference type="Proteomes" id="UP000245119">
    <property type="component" value="Linkage Group LG1"/>
</dbReference>
<keyword evidence="5" id="KW-0067">ATP-binding</keyword>
<keyword evidence="11" id="KW-1185">Reference proteome</keyword>
<evidence type="ECO:0000256" key="3">
    <source>
        <dbReference type="ARBA" id="ARBA00022741"/>
    </source>
</evidence>
<proteinExistence type="predicted"/>
<dbReference type="InterPro" id="IPR001206">
    <property type="entry name" value="Diacylglycerol_kinase_cat_dom"/>
</dbReference>